<dbReference type="EMBL" id="AAXKXX010000004">
    <property type="protein sequence ID" value="EGQ4384463.1"/>
    <property type="molecule type" value="Genomic_DNA"/>
</dbReference>
<dbReference type="RefSeq" id="WP_168250396.1">
    <property type="nucleotide sequence ID" value="NZ_CAJETO010000003.1"/>
</dbReference>
<keyword evidence="1" id="KW-0472">Membrane</keyword>
<organism evidence="2 3">
    <name type="scientific">Staphylococcus pseudintermedius</name>
    <dbReference type="NCBI Taxonomy" id="283734"/>
    <lineage>
        <taxon>Bacteria</taxon>
        <taxon>Bacillati</taxon>
        <taxon>Bacillota</taxon>
        <taxon>Bacilli</taxon>
        <taxon>Bacillales</taxon>
        <taxon>Staphylococcaceae</taxon>
        <taxon>Staphylococcus</taxon>
        <taxon>Staphylococcus intermedius group</taxon>
    </lineage>
</organism>
<dbReference type="Proteomes" id="UP000600220">
    <property type="component" value="Unassembled WGS sequence"/>
</dbReference>
<sequence>MDFGVVILLTVVFGVLALIVIPEVVDRKKIKKVVEIVKGIDEKIFLRTPLERRVELKLADKEIYNVSYHDFKQPLFIDLNQSKRIHKAAVVSEYHYTKAVIKYGDWKIEVLGDVNGKLKIASIYNVKIEKLYVYRISWYFEDNKVKNLTVKSKRCFYDDNKKKIFMSV</sequence>
<comment type="caution">
    <text evidence="2">The sequence shown here is derived from an EMBL/GenBank/DDBJ whole genome shotgun (WGS) entry which is preliminary data.</text>
</comment>
<evidence type="ECO:0000313" key="2">
    <source>
        <dbReference type="EMBL" id="EGQ4384463.1"/>
    </source>
</evidence>
<keyword evidence="1" id="KW-1133">Transmembrane helix</keyword>
<evidence type="ECO:0000256" key="1">
    <source>
        <dbReference type="SAM" id="Phobius"/>
    </source>
</evidence>
<proteinExistence type="predicted"/>
<keyword evidence="3" id="KW-1185">Reference proteome</keyword>
<accession>A0A8H9BX26</accession>
<protein>
    <submittedName>
        <fullName evidence="2">Uncharacterized protein</fullName>
    </submittedName>
</protein>
<name>A0A8H9BX26_STAPS</name>
<dbReference type="AlphaFoldDB" id="A0A8H9BX26"/>
<reference evidence="2 3" key="1">
    <citation type="submission" date="2018-11" db="EMBL/GenBank/DDBJ databases">
        <authorList>
            <consortium name="Veterinary Laboratory Investigation and Response Network"/>
        </authorList>
    </citation>
    <scope>NUCLEOTIDE SEQUENCE [LARGE SCALE GENOMIC DNA]</scope>
    <source>
        <strain evidence="2 3">SPSE-18-VL-LA-PA-Ryan-0021</strain>
    </source>
</reference>
<feature type="transmembrane region" description="Helical" evidence="1">
    <location>
        <begin position="6"/>
        <end position="25"/>
    </location>
</feature>
<evidence type="ECO:0000313" key="3">
    <source>
        <dbReference type="Proteomes" id="UP000600220"/>
    </source>
</evidence>
<keyword evidence="1" id="KW-0812">Transmembrane</keyword>
<gene>
    <name evidence="2" type="ORF">EGV54_05065</name>
</gene>